<proteinExistence type="inferred from homology"/>
<accession>A0A0K9PBI5</accession>
<dbReference type="Pfam" id="PF00179">
    <property type="entry name" value="UQ_con"/>
    <property type="match status" value="1"/>
</dbReference>
<name>A0A0K9PBI5_ZOSMR</name>
<keyword evidence="3 7" id="KW-0547">Nucleotide-binding</keyword>
<dbReference type="PROSITE" id="PS00183">
    <property type="entry name" value="UBC_1"/>
    <property type="match status" value="1"/>
</dbReference>
<dbReference type="OMA" id="QPAKCGA"/>
<feature type="active site" description="Glycyl thioester intermediate" evidence="6">
    <location>
        <position position="91"/>
    </location>
</feature>
<evidence type="ECO:0000256" key="2">
    <source>
        <dbReference type="ARBA" id="ARBA00022679"/>
    </source>
</evidence>
<evidence type="ECO:0000313" key="10">
    <source>
        <dbReference type="Proteomes" id="UP000036987"/>
    </source>
</evidence>
<keyword evidence="10" id="KW-1185">Reference proteome</keyword>
<evidence type="ECO:0000256" key="3">
    <source>
        <dbReference type="ARBA" id="ARBA00022741"/>
    </source>
</evidence>
<reference evidence="10" key="1">
    <citation type="journal article" date="2016" name="Nature">
        <title>The genome of the seagrass Zostera marina reveals angiosperm adaptation to the sea.</title>
        <authorList>
            <person name="Olsen J.L."/>
            <person name="Rouze P."/>
            <person name="Verhelst B."/>
            <person name="Lin Y.-C."/>
            <person name="Bayer T."/>
            <person name="Collen J."/>
            <person name="Dattolo E."/>
            <person name="De Paoli E."/>
            <person name="Dittami S."/>
            <person name="Maumus F."/>
            <person name="Michel G."/>
            <person name="Kersting A."/>
            <person name="Lauritano C."/>
            <person name="Lohaus R."/>
            <person name="Toepel M."/>
            <person name="Tonon T."/>
            <person name="Vanneste K."/>
            <person name="Amirebrahimi M."/>
            <person name="Brakel J."/>
            <person name="Bostroem C."/>
            <person name="Chovatia M."/>
            <person name="Grimwood J."/>
            <person name="Jenkins J.W."/>
            <person name="Jueterbock A."/>
            <person name="Mraz A."/>
            <person name="Stam W.T."/>
            <person name="Tice H."/>
            <person name="Bornberg-Bauer E."/>
            <person name="Green P.J."/>
            <person name="Pearson G.A."/>
            <person name="Procaccini G."/>
            <person name="Duarte C.M."/>
            <person name="Schmutz J."/>
            <person name="Reusch T.B.H."/>
            <person name="Van de Peer Y."/>
        </authorList>
    </citation>
    <scope>NUCLEOTIDE SEQUENCE [LARGE SCALE GENOMIC DNA]</scope>
    <source>
        <strain evidence="10">cv. Finnish</strain>
    </source>
</reference>
<protein>
    <recommendedName>
        <fullName evidence="1">E2 ubiquitin-conjugating enzyme</fullName>
        <ecNumber evidence="1">2.3.2.23</ecNumber>
    </recommendedName>
</protein>
<dbReference type="CDD" id="cd23804">
    <property type="entry name" value="UBCc_UBE2S"/>
    <property type="match status" value="1"/>
</dbReference>
<evidence type="ECO:0000256" key="4">
    <source>
        <dbReference type="ARBA" id="ARBA00022786"/>
    </source>
</evidence>
<dbReference type="GO" id="GO:0005634">
    <property type="term" value="C:nucleus"/>
    <property type="evidence" value="ECO:0000318"/>
    <property type="project" value="GO_Central"/>
</dbReference>
<dbReference type="AlphaFoldDB" id="A0A0K9PBI5"/>
<keyword evidence="4 7" id="KW-0833">Ubl conjugation pathway</keyword>
<dbReference type="InterPro" id="IPR050113">
    <property type="entry name" value="Ub_conjugating_enzyme"/>
</dbReference>
<dbReference type="STRING" id="29655.A0A0K9PBI5"/>
<dbReference type="EC" id="2.3.2.23" evidence="1"/>
<dbReference type="InterPro" id="IPR016135">
    <property type="entry name" value="UBQ-conjugating_enzyme/RWD"/>
</dbReference>
<dbReference type="FunFam" id="3.10.110.10:FF:000031">
    <property type="entry name" value="Ubiquitin-conjugating enzyme E2 22"/>
    <property type="match status" value="1"/>
</dbReference>
<comment type="similarity">
    <text evidence="7">Belongs to the ubiquitin-conjugating enzyme family.</text>
</comment>
<dbReference type="GO" id="GO:0005524">
    <property type="term" value="F:ATP binding"/>
    <property type="evidence" value="ECO:0007669"/>
    <property type="project" value="UniProtKB-UniRule"/>
</dbReference>
<dbReference type="PROSITE" id="PS50127">
    <property type="entry name" value="UBC_2"/>
    <property type="match status" value="1"/>
</dbReference>
<dbReference type="Proteomes" id="UP000036987">
    <property type="component" value="Unassembled WGS sequence"/>
</dbReference>
<evidence type="ECO:0000256" key="5">
    <source>
        <dbReference type="ARBA" id="ARBA00022840"/>
    </source>
</evidence>
<comment type="caution">
    <text evidence="9">The sequence shown here is derived from an EMBL/GenBank/DDBJ whole genome shotgun (WGS) entry which is preliminary data.</text>
</comment>
<feature type="domain" description="UBC core" evidence="8">
    <location>
        <begin position="7"/>
        <end position="153"/>
    </location>
</feature>
<evidence type="ECO:0000256" key="6">
    <source>
        <dbReference type="PROSITE-ProRule" id="PRU10133"/>
    </source>
</evidence>
<dbReference type="SUPFAM" id="SSF54495">
    <property type="entry name" value="UBC-like"/>
    <property type="match status" value="1"/>
</dbReference>
<evidence type="ECO:0000256" key="1">
    <source>
        <dbReference type="ARBA" id="ARBA00012486"/>
    </source>
</evidence>
<keyword evidence="2" id="KW-0808">Transferase</keyword>
<evidence type="ECO:0000259" key="8">
    <source>
        <dbReference type="PROSITE" id="PS50127"/>
    </source>
</evidence>
<dbReference type="PANTHER" id="PTHR24067">
    <property type="entry name" value="UBIQUITIN-CONJUGATING ENZYME E2"/>
    <property type="match status" value="1"/>
</dbReference>
<dbReference type="InterPro" id="IPR000608">
    <property type="entry name" value="UBC"/>
</dbReference>
<evidence type="ECO:0000256" key="7">
    <source>
        <dbReference type="RuleBase" id="RU362109"/>
    </source>
</evidence>
<dbReference type="EMBL" id="LFYR01000981">
    <property type="protein sequence ID" value="KMZ66334.1"/>
    <property type="molecule type" value="Genomic_DNA"/>
</dbReference>
<dbReference type="InterPro" id="IPR023313">
    <property type="entry name" value="UBQ-conjugating_AS"/>
</dbReference>
<dbReference type="GO" id="GO:0061631">
    <property type="term" value="F:ubiquitin conjugating enzyme activity"/>
    <property type="evidence" value="ECO:0000318"/>
    <property type="project" value="GO_Central"/>
</dbReference>
<organism evidence="9 10">
    <name type="scientific">Zostera marina</name>
    <name type="common">Eelgrass</name>
    <dbReference type="NCBI Taxonomy" id="29655"/>
    <lineage>
        <taxon>Eukaryota</taxon>
        <taxon>Viridiplantae</taxon>
        <taxon>Streptophyta</taxon>
        <taxon>Embryophyta</taxon>
        <taxon>Tracheophyta</taxon>
        <taxon>Spermatophyta</taxon>
        <taxon>Magnoliopsida</taxon>
        <taxon>Liliopsida</taxon>
        <taxon>Zosteraceae</taxon>
        <taxon>Zostera</taxon>
    </lineage>
</organism>
<gene>
    <name evidence="9" type="ORF">ZOSMA_2G03510</name>
</gene>
<keyword evidence="5 7" id="KW-0067">ATP-binding</keyword>
<dbReference type="GO" id="GO:0000209">
    <property type="term" value="P:protein polyubiquitination"/>
    <property type="evidence" value="ECO:0000318"/>
    <property type="project" value="GO_Central"/>
</dbReference>
<dbReference type="SMART" id="SM00212">
    <property type="entry name" value="UBCc"/>
    <property type="match status" value="1"/>
</dbReference>
<sequence length="229" mass="26267">MQYLEPTVIKQLAKELKNLNKNPLNGIDVIINDEDLSTIVADIDGPVGTPYENGIFRVYFCLSNDFPNSPPKGYFQTKIFHPNISTTGEICVNTLKKDWNPIYGLRHILVTIRCLLIEPYPESALNEQASKLLLDDYQEYVRCARIHTEIHSLNPKKNTQEIYESTFPLNVNRTTVKSSSTKTSEHNVGKNKEKTNQLLNLITKGFKEEKVTVKKTTMVDDIRKRLKRL</sequence>
<evidence type="ECO:0000313" key="9">
    <source>
        <dbReference type="EMBL" id="KMZ66334.1"/>
    </source>
</evidence>
<dbReference type="GO" id="GO:0006511">
    <property type="term" value="P:ubiquitin-dependent protein catabolic process"/>
    <property type="evidence" value="ECO:0000318"/>
    <property type="project" value="GO_Central"/>
</dbReference>
<dbReference type="OrthoDB" id="10069349at2759"/>
<dbReference type="Gene3D" id="3.10.110.10">
    <property type="entry name" value="Ubiquitin Conjugating Enzyme"/>
    <property type="match status" value="1"/>
</dbReference>